<dbReference type="RefSeq" id="WP_077348588.1">
    <property type="nucleotide sequence ID" value="NZ_CP019607.1"/>
</dbReference>
<dbReference type="STRING" id="399497.BW733_05370"/>
<sequence>MQHCGDSRATRDIQAWVSEHSGDWPGVTFSSKAGLFGPDGGVVSVEVDDRAAAERFHDEIGQEFDRIGRDKGRFMVKLAWSIDGGTAVLADYSYHDEPTEVWDWAEAPLPTNATERHVGWSVTDQKFTDYRPVVEYVTDDLSTTLAAVDAPPGSVTTVWESERQASSARTSSPSAADLGTLDGVGVRRTRIEVDNPTDIPGIARLLTSEWTVSDGSRTQITTGREDLDYGLLADLLDRADSVQMGGTVTSVTVVGLRECHDLLESVPGISGTFPLVCRGDGTDLDLNSEVSITGDFDGVACDLDIAWQLAVDGTSQPLVTADELRLWLNDLPEDTRLEILRTARELSWPTDRKVTLARDDQLVTFTSSQHGPATDVDHGDGKGREAKDALVRLWDETAS</sequence>
<dbReference type="AlphaFoldDB" id="A0A1Q2CW93"/>
<proteinExistence type="predicted"/>
<feature type="compositionally biased region" description="Low complexity" evidence="1">
    <location>
        <begin position="165"/>
        <end position="176"/>
    </location>
</feature>
<accession>A0A1Q2CW93</accession>
<evidence type="ECO:0000313" key="3">
    <source>
        <dbReference type="Proteomes" id="UP000188235"/>
    </source>
</evidence>
<protein>
    <submittedName>
        <fullName evidence="2">Uncharacterized protein</fullName>
    </submittedName>
</protein>
<name>A0A1Q2CW93_9ACTN</name>
<dbReference type="KEGG" id="tfa:BW733_05370"/>
<dbReference type="EMBL" id="CP019607">
    <property type="protein sequence ID" value="AQP50344.1"/>
    <property type="molecule type" value="Genomic_DNA"/>
</dbReference>
<dbReference type="Proteomes" id="UP000188235">
    <property type="component" value="Chromosome"/>
</dbReference>
<evidence type="ECO:0000256" key="1">
    <source>
        <dbReference type="SAM" id="MobiDB-lite"/>
    </source>
</evidence>
<keyword evidence="3" id="KW-1185">Reference proteome</keyword>
<reference evidence="2 3" key="1">
    <citation type="journal article" date="2008" name="Int. J. Syst. Evol. Microbiol.">
        <title>Tessaracoccus flavescens sp. nov., isolated from marine sediment.</title>
        <authorList>
            <person name="Lee D.W."/>
            <person name="Lee S.D."/>
        </authorList>
    </citation>
    <scope>NUCLEOTIDE SEQUENCE [LARGE SCALE GENOMIC DNA]</scope>
    <source>
        <strain evidence="2 3">SST-39T</strain>
    </source>
</reference>
<feature type="region of interest" description="Disordered" evidence="1">
    <location>
        <begin position="160"/>
        <end position="179"/>
    </location>
</feature>
<organism evidence="2 3">
    <name type="scientific">Tessaracoccus flavescens</name>
    <dbReference type="NCBI Taxonomy" id="399497"/>
    <lineage>
        <taxon>Bacteria</taxon>
        <taxon>Bacillati</taxon>
        <taxon>Actinomycetota</taxon>
        <taxon>Actinomycetes</taxon>
        <taxon>Propionibacteriales</taxon>
        <taxon>Propionibacteriaceae</taxon>
        <taxon>Tessaracoccus</taxon>
    </lineage>
</organism>
<gene>
    <name evidence="2" type="ORF">BW733_05370</name>
</gene>
<evidence type="ECO:0000313" key="2">
    <source>
        <dbReference type="EMBL" id="AQP50344.1"/>
    </source>
</evidence>